<reference evidence="1 2" key="1">
    <citation type="submission" date="2018-04" db="EMBL/GenBank/DDBJ databases">
        <title>WGS assembly of Panicum hallii var. hallii HAL2.</title>
        <authorList>
            <person name="Lovell J."/>
            <person name="Jenkins J."/>
            <person name="Lowry D."/>
            <person name="Mamidi S."/>
            <person name="Sreedasyam A."/>
            <person name="Weng X."/>
            <person name="Barry K."/>
            <person name="Bonette J."/>
            <person name="Campitelli B."/>
            <person name="Daum C."/>
            <person name="Gordon S."/>
            <person name="Gould B."/>
            <person name="Lipzen A."/>
            <person name="MacQueen A."/>
            <person name="Palacio-Mejia J."/>
            <person name="Plott C."/>
            <person name="Shakirov E."/>
            <person name="Shu S."/>
            <person name="Yoshinaga Y."/>
            <person name="Zane M."/>
            <person name="Rokhsar D."/>
            <person name="Grimwood J."/>
            <person name="Schmutz J."/>
            <person name="Juenger T."/>
        </authorList>
    </citation>
    <scope>NUCLEOTIDE SEQUENCE [LARGE SCALE GENOMIC DNA]</scope>
    <source>
        <strain evidence="2">cv. HAL2</strain>
    </source>
</reference>
<dbReference type="OrthoDB" id="1922221at2759"/>
<gene>
    <name evidence="1" type="ORF">GQ55_8G001900</name>
</gene>
<proteinExistence type="predicted"/>
<keyword evidence="2" id="KW-1185">Reference proteome</keyword>
<protein>
    <submittedName>
        <fullName evidence="1">Uncharacterized protein</fullName>
    </submittedName>
</protein>
<dbReference type="EMBL" id="CM009756">
    <property type="protein sequence ID" value="PUZ43350.1"/>
    <property type="molecule type" value="Genomic_DNA"/>
</dbReference>
<name>A0A2T7CJ26_9POAL</name>
<evidence type="ECO:0000313" key="2">
    <source>
        <dbReference type="Proteomes" id="UP000244336"/>
    </source>
</evidence>
<dbReference type="Proteomes" id="UP000244336">
    <property type="component" value="Chromosome 8"/>
</dbReference>
<evidence type="ECO:0000313" key="1">
    <source>
        <dbReference type="EMBL" id="PUZ43350.1"/>
    </source>
</evidence>
<organism evidence="1 2">
    <name type="scientific">Panicum hallii var. hallii</name>
    <dbReference type="NCBI Taxonomy" id="1504633"/>
    <lineage>
        <taxon>Eukaryota</taxon>
        <taxon>Viridiplantae</taxon>
        <taxon>Streptophyta</taxon>
        <taxon>Embryophyta</taxon>
        <taxon>Tracheophyta</taxon>
        <taxon>Spermatophyta</taxon>
        <taxon>Magnoliopsida</taxon>
        <taxon>Liliopsida</taxon>
        <taxon>Poales</taxon>
        <taxon>Poaceae</taxon>
        <taxon>PACMAD clade</taxon>
        <taxon>Panicoideae</taxon>
        <taxon>Panicodae</taxon>
        <taxon>Paniceae</taxon>
        <taxon>Panicinae</taxon>
        <taxon>Panicum</taxon>
        <taxon>Panicum sect. Panicum</taxon>
    </lineage>
</organism>
<dbReference type="Gramene" id="PUZ43350">
    <property type="protein sequence ID" value="PUZ43350"/>
    <property type="gene ID" value="GQ55_8G001900"/>
</dbReference>
<accession>A0A2T7CJ26</accession>
<dbReference type="AlphaFoldDB" id="A0A2T7CJ26"/>
<sequence length="56" mass="6111">MDLFYNNKLIVSENIVLHFGEARELVDCRSTSLNLPESAIKVHDLAGAPAVGVQSQ</sequence>